<accession>W4GYM6</accession>
<evidence type="ECO:0000256" key="1">
    <source>
        <dbReference type="SAM" id="MobiDB-lite"/>
    </source>
</evidence>
<dbReference type="RefSeq" id="XP_009826527.1">
    <property type="nucleotide sequence ID" value="XM_009828225.1"/>
</dbReference>
<proteinExistence type="predicted"/>
<sequence length="185" mass="19895">MEPMGSWTNRLQTPPTVPVAPGRTAFVIANSKAMGDSSFCSYNDQKVVSKAFCLVLNNSFTRMNAGIDSSAGIQDAHSQHINSGLFPIGLPAKTVPVLRSCFVVHVIFVNASCQKTQFSWWGVPRITLADSVTMCSMSVVTQKCPAKAVSDQLPSPNRPHNGIDFGSGEHGLSLERLQAPQTDTT</sequence>
<dbReference type="GeneID" id="20805913"/>
<protein>
    <submittedName>
        <fullName evidence="2">Uncharacterized protein</fullName>
    </submittedName>
</protein>
<dbReference type="EMBL" id="KI913119">
    <property type="protein sequence ID" value="ETV84835.1"/>
    <property type="molecule type" value="Genomic_DNA"/>
</dbReference>
<evidence type="ECO:0000313" key="2">
    <source>
        <dbReference type="EMBL" id="ETV84835.1"/>
    </source>
</evidence>
<organism evidence="2">
    <name type="scientific">Aphanomyces astaci</name>
    <name type="common">Crayfish plague agent</name>
    <dbReference type="NCBI Taxonomy" id="112090"/>
    <lineage>
        <taxon>Eukaryota</taxon>
        <taxon>Sar</taxon>
        <taxon>Stramenopiles</taxon>
        <taxon>Oomycota</taxon>
        <taxon>Saprolegniomycetes</taxon>
        <taxon>Saprolegniales</taxon>
        <taxon>Verrucalvaceae</taxon>
        <taxon>Aphanomyces</taxon>
    </lineage>
</organism>
<dbReference type="VEuPathDB" id="FungiDB:H257_03917"/>
<name>W4GYM6_APHAT</name>
<gene>
    <name evidence="2" type="ORF">H257_03917</name>
</gene>
<feature type="region of interest" description="Disordered" evidence="1">
    <location>
        <begin position="149"/>
        <end position="169"/>
    </location>
</feature>
<reference evidence="2" key="1">
    <citation type="submission" date="2013-12" db="EMBL/GenBank/DDBJ databases">
        <title>The Genome Sequence of Aphanomyces astaci APO3.</title>
        <authorList>
            <consortium name="The Broad Institute Genomics Platform"/>
            <person name="Russ C."/>
            <person name="Tyler B."/>
            <person name="van West P."/>
            <person name="Dieguez-Uribeondo J."/>
            <person name="Young S.K."/>
            <person name="Zeng Q."/>
            <person name="Gargeya S."/>
            <person name="Fitzgerald M."/>
            <person name="Abouelleil A."/>
            <person name="Alvarado L."/>
            <person name="Chapman S.B."/>
            <person name="Gainer-Dewar J."/>
            <person name="Goldberg J."/>
            <person name="Griggs A."/>
            <person name="Gujja S."/>
            <person name="Hansen M."/>
            <person name="Howarth C."/>
            <person name="Imamovic A."/>
            <person name="Ireland A."/>
            <person name="Larimer J."/>
            <person name="McCowan C."/>
            <person name="Murphy C."/>
            <person name="Pearson M."/>
            <person name="Poon T.W."/>
            <person name="Priest M."/>
            <person name="Roberts A."/>
            <person name="Saif S."/>
            <person name="Shea T."/>
            <person name="Sykes S."/>
            <person name="Wortman J."/>
            <person name="Nusbaum C."/>
            <person name="Birren B."/>
        </authorList>
    </citation>
    <scope>NUCLEOTIDE SEQUENCE [LARGE SCALE GENOMIC DNA]</scope>
    <source>
        <strain evidence="2">APO3</strain>
    </source>
</reference>
<dbReference type="AlphaFoldDB" id="W4GYM6"/>